<evidence type="ECO:0000313" key="2">
    <source>
        <dbReference type="Proteomes" id="UP001497444"/>
    </source>
</evidence>
<sequence length="119" mass="12866">MLSKDDLASSVSTDIVTAVPSGTMLLHESDCCLFALCCGCSAHCGKCDFDVNGRLLALRITCVLSSFQTSRKSSNLTSGHVVSCFSLSEHWPTVGWFTNLTAVSSSFMNSRNPADYNHY</sequence>
<protein>
    <submittedName>
        <fullName evidence="1">Uncharacterized protein</fullName>
    </submittedName>
</protein>
<reference evidence="1" key="1">
    <citation type="submission" date="2024-02" db="EMBL/GenBank/DDBJ databases">
        <authorList>
            <consortium name="ELIXIR-Norway"/>
            <consortium name="Elixir Norway"/>
        </authorList>
    </citation>
    <scope>NUCLEOTIDE SEQUENCE</scope>
</reference>
<evidence type="ECO:0000313" key="1">
    <source>
        <dbReference type="EMBL" id="CAK9266503.1"/>
    </source>
</evidence>
<gene>
    <name evidence="1" type="ORF">CSSPJE1EN1_LOCUS11981</name>
</gene>
<dbReference type="Proteomes" id="UP001497444">
    <property type="component" value="Chromosome 18"/>
</dbReference>
<dbReference type="EMBL" id="OZ020113">
    <property type="protein sequence ID" value="CAK9266503.1"/>
    <property type="molecule type" value="Genomic_DNA"/>
</dbReference>
<accession>A0ABP0WLB4</accession>
<organism evidence="1 2">
    <name type="scientific">Sphagnum jensenii</name>
    <dbReference type="NCBI Taxonomy" id="128206"/>
    <lineage>
        <taxon>Eukaryota</taxon>
        <taxon>Viridiplantae</taxon>
        <taxon>Streptophyta</taxon>
        <taxon>Embryophyta</taxon>
        <taxon>Bryophyta</taxon>
        <taxon>Sphagnophytina</taxon>
        <taxon>Sphagnopsida</taxon>
        <taxon>Sphagnales</taxon>
        <taxon>Sphagnaceae</taxon>
        <taxon>Sphagnum</taxon>
    </lineage>
</organism>
<name>A0ABP0WLB4_9BRYO</name>
<proteinExistence type="predicted"/>
<keyword evidence="2" id="KW-1185">Reference proteome</keyword>